<protein>
    <submittedName>
        <fullName evidence="3">Histidine phosphatase superfamily (Branch 1)</fullName>
    </submittedName>
</protein>
<name>A0A1H7VV44_AQUAM</name>
<dbReference type="Proteomes" id="UP000198521">
    <property type="component" value="Unassembled WGS sequence"/>
</dbReference>
<evidence type="ECO:0000256" key="1">
    <source>
        <dbReference type="SAM" id="MobiDB-lite"/>
    </source>
</evidence>
<dbReference type="STRING" id="1038014.SAMN04487910_4196"/>
<keyword evidence="4" id="KW-1185">Reference proteome</keyword>
<keyword evidence="2" id="KW-0732">Signal</keyword>
<dbReference type="SUPFAM" id="SSF53254">
    <property type="entry name" value="Phosphoglycerate mutase-like"/>
    <property type="match status" value="1"/>
</dbReference>
<evidence type="ECO:0000313" key="3">
    <source>
        <dbReference type="EMBL" id="SEM12638.1"/>
    </source>
</evidence>
<organism evidence="3 4">
    <name type="scientific">Aquimarina amphilecti</name>
    <dbReference type="NCBI Taxonomy" id="1038014"/>
    <lineage>
        <taxon>Bacteria</taxon>
        <taxon>Pseudomonadati</taxon>
        <taxon>Bacteroidota</taxon>
        <taxon>Flavobacteriia</taxon>
        <taxon>Flavobacteriales</taxon>
        <taxon>Flavobacteriaceae</taxon>
        <taxon>Aquimarina</taxon>
    </lineage>
</organism>
<evidence type="ECO:0000256" key="2">
    <source>
        <dbReference type="SAM" id="SignalP"/>
    </source>
</evidence>
<dbReference type="AlphaFoldDB" id="A0A1H7VV44"/>
<accession>A0A1H7VV44</accession>
<dbReference type="InterPro" id="IPR013078">
    <property type="entry name" value="His_Pase_superF_clade-1"/>
</dbReference>
<dbReference type="OrthoDB" id="3296006at2"/>
<dbReference type="EMBL" id="FOAB01000009">
    <property type="protein sequence ID" value="SEM12638.1"/>
    <property type="molecule type" value="Genomic_DNA"/>
</dbReference>
<proteinExistence type="predicted"/>
<feature type="chain" id="PRO_5011485834" evidence="2">
    <location>
        <begin position="22"/>
        <end position="172"/>
    </location>
</feature>
<dbReference type="CDD" id="cd07067">
    <property type="entry name" value="HP_PGM_like"/>
    <property type="match status" value="1"/>
</dbReference>
<sequence length="172" mass="19613">MKTTYISAIILFVIVSFSSFAQETKDNKDTTTYILVRHSEKDTSDPSNRNPNLTEEGKTRSENLVRILKNINIDLVYSTDYLRTKQTASPIAKDRNIKVSIYDPRKLYDNQFQKETVGKTSVIVGHSNTTPTFVNKIMGMEKHKAIDEKDYTKLFIIKVTGDVITDTVLNID</sequence>
<feature type="signal peptide" evidence="2">
    <location>
        <begin position="1"/>
        <end position="21"/>
    </location>
</feature>
<gene>
    <name evidence="3" type="ORF">SAMN04487910_4196</name>
</gene>
<dbReference type="Pfam" id="PF00300">
    <property type="entry name" value="His_Phos_1"/>
    <property type="match status" value="1"/>
</dbReference>
<dbReference type="RefSeq" id="WP_091412014.1">
    <property type="nucleotide sequence ID" value="NZ_FOAB01000009.1"/>
</dbReference>
<dbReference type="Gene3D" id="3.40.50.1240">
    <property type="entry name" value="Phosphoglycerate mutase-like"/>
    <property type="match status" value="1"/>
</dbReference>
<feature type="region of interest" description="Disordered" evidence="1">
    <location>
        <begin position="38"/>
        <end position="58"/>
    </location>
</feature>
<dbReference type="InterPro" id="IPR029033">
    <property type="entry name" value="His_PPase_superfam"/>
</dbReference>
<reference evidence="3 4" key="1">
    <citation type="submission" date="2016-10" db="EMBL/GenBank/DDBJ databases">
        <authorList>
            <person name="de Groot N.N."/>
        </authorList>
    </citation>
    <scope>NUCLEOTIDE SEQUENCE [LARGE SCALE GENOMIC DNA]</scope>
    <source>
        <strain evidence="3 4">DSM 25232</strain>
    </source>
</reference>
<evidence type="ECO:0000313" key="4">
    <source>
        <dbReference type="Proteomes" id="UP000198521"/>
    </source>
</evidence>